<reference evidence="1" key="2">
    <citation type="submission" date="2016-06" db="EMBL/GenBank/DDBJ databases">
        <title>The genome of a short-lived fish provides insights into sex chromosome evolution and the genetic control of aging.</title>
        <authorList>
            <person name="Reichwald K."/>
            <person name="Felder M."/>
            <person name="Petzold A."/>
            <person name="Koch P."/>
            <person name="Groth M."/>
            <person name="Platzer M."/>
        </authorList>
    </citation>
    <scope>NUCLEOTIDE SEQUENCE</scope>
    <source>
        <tissue evidence="1">Brain</tissue>
    </source>
</reference>
<name>A0A1A8JJK0_NOTKU</name>
<reference evidence="1" key="1">
    <citation type="submission" date="2016-05" db="EMBL/GenBank/DDBJ databases">
        <authorList>
            <person name="Lavstsen T."/>
            <person name="Jespersen J.S."/>
        </authorList>
    </citation>
    <scope>NUCLEOTIDE SEQUENCE</scope>
    <source>
        <tissue evidence="1">Brain</tissue>
    </source>
</reference>
<dbReference type="InterPro" id="IPR039598">
    <property type="entry name" value="HMGXB3"/>
</dbReference>
<dbReference type="PANTHER" id="PTHR17609:SF3">
    <property type="entry name" value="SAP DOMAIN-CONTAINING PROTEIN"/>
    <property type="match status" value="1"/>
</dbReference>
<protein>
    <submittedName>
        <fullName evidence="1">Si:dkeyp-117b11.2</fullName>
    </submittedName>
</protein>
<dbReference type="AlphaFoldDB" id="A0A1A8JJK0"/>
<organism evidence="1">
    <name type="scientific">Nothobranchius kuhntae</name>
    <name type="common">Beira killifish</name>
    <dbReference type="NCBI Taxonomy" id="321403"/>
    <lineage>
        <taxon>Eukaryota</taxon>
        <taxon>Metazoa</taxon>
        <taxon>Chordata</taxon>
        <taxon>Craniata</taxon>
        <taxon>Vertebrata</taxon>
        <taxon>Euteleostomi</taxon>
        <taxon>Actinopterygii</taxon>
        <taxon>Neopterygii</taxon>
        <taxon>Teleostei</taxon>
        <taxon>Neoteleostei</taxon>
        <taxon>Acanthomorphata</taxon>
        <taxon>Ovalentaria</taxon>
        <taxon>Atherinomorphae</taxon>
        <taxon>Cyprinodontiformes</taxon>
        <taxon>Nothobranchiidae</taxon>
        <taxon>Nothobranchius</taxon>
    </lineage>
</organism>
<accession>A0A1A8JJK0</accession>
<proteinExistence type="predicted"/>
<gene>
    <name evidence="1" type="primary">SI:DKEYP-117B11.2</name>
</gene>
<feature type="non-terminal residue" evidence="1">
    <location>
        <position position="83"/>
    </location>
</feature>
<dbReference type="PANTHER" id="PTHR17609">
    <property type="entry name" value="HMG DOMAIN-CONTAINING PROTEIN 3"/>
    <property type="match status" value="1"/>
</dbReference>
<feature type="non-terminal residue" evidence="1">
    <location>
        <position position="1"/>
    </location>
</feature>
<sequence>CLFFYMTEMLLVQCYVIVNVLYSETESSTNPFVVCPSYENWAPWIGKQTRKSDCVLNTEYKKIPLEKSVSDPELSNVTEDRLF</sequence>
<evidence type="ECO:0000313" key="1">
    <source>
        <dbReference type="EMBL" id="SBR09302.1"/>
    </source>
</evidence>
<dbReference type="EMBL" id="HAED01022543">
    <property type="protein sequence ID" value="SBR09302.1"/>
    <property type="molecule type" value="Transcribed_RNA"/>
</dbReference>